<dbReference type="PANTHER" id="PTHR40619">
    <property type="entry name" value="FUNGAL STAND N-TERMINAL GOODBYE DOMAIN-CONTAINING PROTEIN"/>
    <property type="match status" value="1"/>
</dbReference>
<organism evidence="3 4">
    <name type="scientific">Colletotrichum paranaense</name>
    <dbReference type="NCBI Taxonomy" id="1914294"/>
    <lineage>
        <taxon>Eukaryota</taxon>
        <taxon>Fungi</taxon>
        <taxon>Dikarya</taxon>
        <taxon>Ascomycota</taxon>
        <taxon>Pezizomycotina</taxon>
        <taxon>Sordariomycetes</taxon>
        <taxon>Hypocreomycetidae</taxon>
        <taxon>Glomerellales</taxon>
        <taxon>Glomerellaceae</taxon>
        <taxon>Colletotrichum</taxon>
        <taxon>Colletotrichum acutatum species complex</taxon>
    </lineage>
</organism>
<accession>A0ABQ9T2I9</accession>
<dbReference type="Pfam" id="PF24883">
    <property type="entry name" value="NPHP3_N"/>
    <property type="match status" value="1"/>
</dbReference>
<dbReference type="InterPro" id="IPR056884">
    <property type="entry name" value="NPHP3-like_N"/>
</dbReference>
<comment type="caution">
    <text evidence="3">The sequence shown here is derived from an EMBL/GenBank/DDBJ whole genome shotgun (WGS) entry which is preliminary data.</text>
</comment>
<evidence type="ECO:0000256" key="1">
    <source>
        <dbReference type="ARBA" id="ARBA00022737"/>
    </source>
</evidence>
<evidence type="ECO:0000259" key="2">
    <source>
        <dbReference type="Pfam" id="PF24883"/>
    </source>
</evidence>
<keyword evidence="1" id="KW-0677">Repeat</keyword>
<dbReference type="EMBL" id="MOPA01000002">
    <property type="protein sequence ID" value="KAK1545985.1"/>
    <property type="molecule type" value="Genomic_DNA"/>
</dbReference>
<protein>
    <recommendedName>
        <fullName evidence="2">Nephrocystin 3-like N-terminal domain-containing protein</fullName>
    </recommendedName>
</protein>
<dbReference type="GeneID" id="85371673"/>
<gene>
    <name evidence="3" type="ORF">CPAR01_03487</name>
</gene>
<name>A0ABQ9T2I9_9PEZI</name>
<dbReference type="Proteomes" id="UP001241169">
    <property type="component" value="Unassembled WGS sequence"/>
</dbReference>
<dbReference type="PANTHER" id="PTHR40619:SF3">
    <property type="entry name" value="FUNGAL STAND N-TERMINAL GOODBYE DOMAIN-CONTAINING PROTEIN"/>
    <property type="match status" value="1"/>
</dbReference>
<dbReference type="RefSeq" id="XP_060355102.1">
    <property type="nucleotide sequence ID" value="XM_060487774.1"/>
</dbReference>
<feature type="domain" description="Nephrocystin 3-like N-terminal" evidence="2">
    <location>
        <begin position="107"/>
        <end position="253"/>
    </location>
</feature>
<evidence type="ECO:0000313" key="3">
    <source>
        <dbReference type="EMBL" id="KAK1545985.1"/>
    </source>
</evidence>
<reference evidence="3 4" key="1">
    <citation type="submission" date="2016-10" db="EMBL/GenBank/DDBJ databases">
        <title>The genome sequence of Colletotrichum fioriniae PJ7.</title>
        <authorList>
            <person name="Baroncelli R."/>
        </authorList>
    </citation>
    <scope>NUCLEOTIDE SEQUENCE [LARGE SCALE GENOMIC DNA]</scope>
    <source>
        <strain evidence="3 4">IMI 384185</strain>
    </source>
</reference>
<sequence length="308" mass="35536">MKDVNDALPPVLGRKARVNITDCIFNYLNYDERLVPRDIIDCIRSYEELVNGSYELRYKTNNLLRHASLEEFRGNLEPSCPTWSILFNGNDLEKAAKDSRDGITTFSVIAAIVANDLAIETDAFILTWFCAKLDRHSAERYRPQAMMASLVCQLLDQIMKENIELNLSTKSIVRRCEREQLKRRDMDTLCRVFARLIKMLPVGKRVFCILDEVTFCEKPNLERDLYMALGLLKHLSGTQTSKGDRVLKLMLTSQAEVSQMVALGIVEILHYGRYRPEWADLFEQEPCHRFKGPAWMRYPYRCGHPGCG</sequence>
<proteinExistence type="predicted"/>
<evidence type="ECO:0000313" key="4">
    <source>
        <dbReference type="Proteomes" id="UP001241169"/>
    </source>
</evidence>
<keyword evidence="4" id="KW-1185">Reference proteome</keyword>